<evidence type="ECO:0000313" key="2">
    <source>
        <dbReference type="Proteomes" id="UP001473302"/>
    </source>
</evidence>
<reference evidence="1 2" key="1">
    <citation type="submission" date="2024-04" db="EMBL/GenBank/DDBJ databases">
        <title>genome sequences of Mucor flavus KT1a and Helicostylum pulchrum KT1b strains isolated from the surface of a dry-aged beef.</title>
        <authorList>
            <person name="Toyotome T."/>
            <person name="Hosono M."/>
            <person name="Torimaru M."/>
            <person name="Fukuda K."/>
            <person name="Mikami N."/>
        </authorList>
    </citation>
    <scope>NUCLEOTIDE SEQUENCE [LARGE SCALE GENOMIC DNA]</scope>
    <source>
        <strain evidence="1 2">KT1a</strain>
    </source>
</reference>
<name>A0ABP9ZB09_9FUNG</name>
<evidence type="ECO:0000313" key="1">
    <source>
        <dbReference type="EMBL" id="GAA5816239.1"/>
    </source>
</evidence>
<keyword evidence="2" id="KW-1185">Reference proteome</keyword>
<comment type="caution">
    <text evidence="1">The sequence shown here is derived from an EMBL/GenBank/DDBJ whole genome shotgun (WGS) entry which is preliminary data.</text>
</comment>
<gene>
    <name evidence="1" type="ORF">MFLAVUS_009765</name>
</gene>
<sequence length="178" mass="20521">MNRLKCDIISDARLKVDMRILNDKTKQRYNVESDISVMKASDEYPGDAKFISDRCKLSIENKTTIDRFLLDSVKIKSVESLQISGLEVFFINTCLEEPGLYVTTELNHYKVDKAVKNFGKYMNLAIDFLCFRDECVSISNNYDEHLITAKNKKKSNKRPIDNIMDGELTMKQESIRGT</sequence>
<organism evidence="1 2">
    <name type="scientific">Mucor flavus</name>
    <dbReference type="NCBI Taxonomy" id="439312"/>
    <lineage>
        <taxon>Eukaryota</taxon>
        <taxon>Fungi</taxon>
        <taxon>Fungi incertae sedis</taxon>
        <taxon>Mucoromycota</taxon>
        <taxon>Mucoromycotina</taxon>
        <taxon>Mucoromycetes</taxon>
        <taxon>Mucorales</taxon>
        <taxon>Mucorineae</taxon>
        <taxon>Mucoraceae</taxon>
        <taxon>Mucor</taxon>
    </lineage>
</organism>
<dbReference type="EMBL" id="BAABUK010000030">
    <property type="protein sequence ID" value="GAA5816239.1"/>
    <property type="molecule type" value="Genomic_DNA"/>
</dbReference>
<protein>
    <submittedName>
        <fullName evidence="1">Uncharacterized protein</fullName>
    </submittedName>
</protein>
<proteinExistence type="predicted"/>
<dbReference type="Proteomes" id="UP001473302">
    <property type="component" value="Unassembled WGS sequence"/>
</dbReference>
<accession>A0ABP9ZB09</accession>